<sequence length="278" mass="32128">MVPKIWILLAVTSFVLVCGTQYTVTVTFDTTVSCSLNTTWCFQWKHRSHDFFPYRVLLQIEKICLTGNKTHDSITSRWKVHSLLFSTVVEHNCTTNGEVKELYETVHEVDDDENVILILLILLFLVSRGTTQEFLGMEHGTVVLVNTTVSCSLRTEWCFQIFFFEEDIIGMDDFSGKTAFKCSGKAEETNSTKLKFDEFDFSYHPIAHILHNCSNEGIIKKMVKDLDKIIVGRKRLHSNYKFDLTNGGVDYDEEVQKLERKEIKKEYSKWSTSKTSKD</sequence>
<evidence type="ECO:0000256" key="1">
    <source>
        <dbReference type="SAM" id="SignalP"/>
    </source>
</evidence>
<protein>
    <submittedName>
        <fullName evidence="2">Uncharacterized protein</fullName>
    </submittedName>
</protein>
<keyword evidence="1" id="KW-0732">Signal</keyword>
<dbReference type="PANTHER" id="PTHR21479:SF22">
    <property type="entry name" value="PROTEIN CBG07241"/>
    <property type="match status" value="1"/>
</dbReference>
<dbReference type="EMBL" id="GL379837">
    <property type="protein sequence ID" value="EGT52495.1"/>
    <property type="molecule type" value="Genomic_DNA"/>
</dbReference>
<accession>G0N4C9</accession>
<feature type="signal peptide" evidence="1">
    <location>
        <begin position="1"/>
        <end position="19"/>
    </location>
</feature>
<evidence type="ECO:0000313" key="2">
    <source>
        <dbReference type="EMBL" id="EGT52495.1"/>
    </source>
</evidence>
<dbReference type="Pfam" id="PF05912">
    <property type="entry name" value="DUF870"/>
    <property type="match status" value="1"/>
</dbReference>
<dbReference type="PANTHER" id="PTHR21479">
    <property type="match status" value="1"/>
</dbReference>
<dbReference type="AlphaFoldDB" id="G0N4C9"/>
<organism evidence="3">
    <name type="scientific">Caenorhabditis brenneri</name>
    <name type="common">Nematode worm</name>
    <dbReference type="NCBI Taxonomy" id="135651"/>
    <lineage>
        <taxon>Eukaryota</taxon>
        <taxon>Metazoa</taxon>
        <taxon>Ecdysozoa</taxon>
        <taxon>Nematoda</taxon>
        <taxon>Chromadorea</taxon>
        <taxon>Rhabditida</taxon>
        <taxon>Rhabditina</taxon>
        <taxon>Rhabditomorpha</taxon>
        <taxon>Rhabditoidea</taxon>
        <taxon>Rhabditidae</taxon>
        <taxon>Peloderinae</taxon>
        <taxon>Caenorhabditis</taxon>
    </lineage>
</organism>
<dbReference type="Proteomes" id="UP000008068">
    <property type="component" value="Unassembled WGS sequence"/>
</dbReference>
<dbReference type="InParanoid" id="G0N4C9"/>
<dbReference type="HOGENOM" id="CLU_1001943_0_0_1"/>
<name>G0N4C9_CAEBE</name>
<evidence type="ECO:0000313" key="3">
    <source>
        <dbReference type="Proteomes" id="UP000008068"/>
    </source>
</evidence>
<gene>
    <name evidence="2" type="ORF">CAEBREN_12725</name>
</gene>
<proteinExistence type="predicted"/>
<feature type="chain" id="PRO_5003405166" evidence="1">
    <location>
        <begin position="20"/>
        <end position="278"/>
    </location>
</feature>
<keyword evidence="3" id="KW-1185">Reference proteome</keyword>
<dbReference type="InterPro" id="IPR008588">
    <property type="entry name" value="DUF870_CAE_spp"/>
</dbReference>
<reference evidence="3" key="1">
    <citation type="submission" date="2011-07" db="EMBL/GenBank/DDBJ databases">
        <authorList>
            <consortium name="Caenorhabditis brenneri Sequencing and Analysis Consortium"/>
            <person name="Wilson R.K."/>
        </authorList>
    </citation>
    <scope>NUCLEOTIDE SEQUENCE [LARGE SCALE GENOMIC DNA]</scope>
    <source>
        <strain evidence="3">PB2801</strain>
    </source>
</reference>